<name>A0A7R8D5E7_LEPSM</name>
<comment type="subcellular location">
    <subcellularLocation>
        <location evidence="1">Membrane</location>
        <topology evidence="1">Multi-pass membrane protein</topology>
    </subcellularLocation>
</comment>
<keyword evidence="10 12" id="KW-0472">Membrane</keyword>
<keyword evidence="2" id="KW-0813">Transport</keyword>
<feature type="transmembrane region" description="Helical" evidence="12">
    <location>
        <begin position="274"/>
        <end position="292"/>
    </location>
</feature>
<feature type="transmembrane region" description="Helical" evidence="12">
    <location>
        <begin position="368"/>
        <end position="388"/>
    </location>
</feature>
<protein>
    <submittedName>
        <fullName evidence="15">KCNB1</fullName>
    </submittedName>
</protein>
<evidence type="ECO:0000256" key="9">
    <source>
        <dbReference type="ARBA" id="ARBA00023065"/>
    </source>
</evidence>
<dbReference type="EMBL" id="HG994588">
    <property type="protein sequence ID" value="CAF3033792.1"/>
    <property type="molecule type" value="Genomic_DNA"/>
</dbReference>
<organism evidence="15 16">
    <name type="scientific">Lepeophtheirus salmonis</name>
    <name type="common">Salmon louse</name>
    <name type="synonym">Caligus salmonis</name>
    <dbReference type="NCBI Taxonomy" id="72036"/>
    <lineage>
        <taxon>Eukaryota</taxon>
        <taxon>Metazoa</taxon>
        <taxon>Ecdysozoa</taxon>
        <taxon>Arthropoda</taxon>
        <taxon>Crustacea</taxon>
        <taxon>Multicrustacea</taxon>
        <taxon>Hexanauplia</taxon>
        <taxon>Copepoda</taxon>
        <taxon>Siphonostomatoida</taxon>
        <taxon>Caligidae</taxon>
        <taxon>Lepeophtheirus</taxon>
    </lineage>
</organism>
<dbReference type="InterPro" id="IPR003971">
    <property type="entry name" value="K_chnl_volt-dep_Kv5/Kv9"/>
</dbReference>
<dbReference type="Proteomes" id="UP000675881">
    <property type="component" value="Chromosome 9"/>
</dbReference>
<feature type="transmembrane region" description="Helical" evidence="12">
    <location>
        <begin position="178"/>
        <end position="197"/>
    </location>
</feature>
<evidence type="ECO:0000256" key="6">
    <source>
        <dbReference type="ARBA" id="ARBA00022882"/>
    </source>
</evidence>
<keyword evidence="5" id="KW-0631">Potassium channel</keyword>
<dbReference type="PANTHER" id="PTHR11537">
    <property type="entry name" value="VOLTAGE-GATED POTASSIUM CHANNEL"/>
    <property type="match status" value="1"/>
</dbReference>
<feature type="transmembrane region" description="Helical" evidence="12">
    <location>
        <begin position="340"/>
        <end position="361"/>
    </location>
</feature>
<gene>
    <name evidence="15" type="ORF">LSAA_14711</name>
</gene>
<dbReference type="InterPro" id="IPR028325">
    <property type="entry name" value="VG_K_chnl"/>
</dbReference>
<feature type="transmembrane region" description="Helical" evidence="12">
    <location>
        <begin position="400"/>
        <end position="425"/>
    </location>
</feature>
<feature type="domain" description="Ion transport" evidence="13">
    <location>
        <begin position="177"/>
        <end position="431"/>
    </location>
</feature>
<evidence type="ECO:0000256" key="12">
    <source>
        <dbReference type="SAM" id="Phobius"/>
    </source>
</evidence>
<dbReference type="GO" id="GO:0001508">
    <property type="term" value="P:action potential"/>
    <property type="evidence" value="ECO:0007669"/>
    <property type="project" value="TreeGrafter"/>
</dbReference>
<evidence type="ECO:0000256" key="5">
    <source>
        <dbReference type="ARBA" id="ARBA00022826"/>
    </source>
</evidence>
<feature type="domain" description="Potassium channel tetramerisation-type BTB" evidence="14">
    <location>
        <begin position="14"/>
        <end position="116"/>
    </location>
</feature>
<evidence type="ECO:0000256" key="10">
    <source>
        <dbReference type="ARBA" id="ARBA00023136"/>
    </source>
</evidence>
<dbReference type="GO" id="GO:0005251">
    <property type="term" value="F:delayed rectifier potassium channel activity"/>
    <property type="evidence" value="ECO:0007669"/>
    <property type="project" value="TreeGrafter"/>
</dbReference>
<dbReference type="InterPro" id="IPR027359">
    <property type="entry name" value="Volt_channel_dom_sf"/>
</dbReference>
<dbReference type="Gene3D" id="1.20.120.350">
    <property type="entry name" value="Voltage-gated potassium channels. Chain C"/>
    <property type="match status" value="1"/>
</dbReference>
<dbReference type="InterPro" id="IPR011333">
    <property type="entry name" value="SKP1/BTB/POZ_sf"/>
</dbReference>
<reference evidence="15" key="1">
    <citation type="submission" date="2021-02" db="EMBL/GenBank/DDBJ databases">
        <authorList>
            <person name="Bekaert M."/>
        </authorList>
    </citation>
    <scope>NUCLEOTIDE SEQUENCE</scope>
    <source>
        <strain evidence="15">IoA-00</strain>
    </source>
</reference>
<sequence length="477" mass="54478">MDEKCLFPPDTLVCFNVGGQKHQVLAKNFSPFPNSRLSKLIRSKTTEEIKSFCDRYVESDESGLPQFFFDRNWGGFGAILDVYRIGTLHIDVNVCALLTHKDLIYWGIDELMLEPCCALKYYPEIEVGLKEVELEDSKMKEEEEREKLENFGYSQIAKVRKYLWNLTEYPERSKGAQIFAYLSLTMIIISTSCFILSPSSSNPSSTFPEFQVGPINSTDEDVSITSSEKHDAESPILIIEIFDSITAMYFTFEFAVRFICSPTKIAFLKDPMNIIDLLAIIPYFISFILTNLEDYRIIARAGKIIRLTRVLRILRIFKLVRHFAGLQSLFYTVKQAYKELGLLLVMIGVSVLTFSFLVYFAEKDVQTGSWTFLESFWWGLMTLTTVGYGTSSPSTPAGKIIGGVCALFGMFTLTLPIPIVVNSFASFYKNRMWRNEVAIKRRQKTKEMKMNNSKQSEVTFTFSDTGKNIFTICYGTC</sequence>
<dbReference type="PRINTS" id="PR01491">
    <property type="entry name" value="KVCHANNEL"/>
</dbReference>
<dbReference type="InterPro" id="IPR005821">
    <property type="entry name" value="Ion_trans_dom"/>
</dbReference>
<dbReference type="InterPro" id="IPR003131">
    <property type="entry name" value="T1-type_BTB"/>
</dbReference>
<dbReference type="Gene3D" id="3.30.710.10">
    <property type="entry name" value="Potassium Channel Kv1.1, Chain A"/>
    <property type="match status" value="1"/>
</dbReference>
<keyword evidence="16" id="KW-1185">Reference proteome</keyword>
<evidence type="ECO:0000256" key="7">
    <source>
        <dbReference type="ARBA" id="ARBA00022958"/>
    </source>
</evidence>
<dbReference type="PANTHER" id="PTHR11537:SF254">
    <property type="entry name" value="POTASSIUM VOLTAGE-GATED CHANNEL PROTEIN SHAB"/>
    <property type="match status" value="1"/>
</dbReference>
<keyword evidence="6" id="KW-0851">Voltage-gated channel</keyword>
<dbReference type="PRINTS" id="PR01494">
    <property type="entry name" value="KV9CHANNEL"/>
</dbReference>
<evidence type="ECO:0000256" key="1">
    <source>
        <dbReference type="ARBA" id="ARBA00004141"/>
    </source>
</evidence>
<dbReference type="PRINTS" id="PR00169">
    <property type="entry name" value="KCHANNEL"/>
</dbReference>
<dbReference type="InterPro" id="IPR003968">
    <property type="entry name" value="K_chnl_volt-dep_Kv"/>
</dbReference>
<evidence type="ECO:0000256" key="8">
    <source>
        <dbReference type="ARBA" id="ARBA00022989"/>
    </source>
</evidence>
<keyword evidence="3" id="KW-0633">Potassium transport</keyword>
<evidence type="ECO:0000313" key="16">
    <source>
        <dbReference type="Proteomes" id="UP000675881"/>
    </source>
</evidence>
<dbReference type="GO" id="GO:0051260">
    <property type="term" value="P:protein homooligomerization"/>
    <property type="evidence" value="ECO:0007669"/>
    <property type="project" value="InterPro"/>
</dbReference>
<dbReference type="Gene3D" id="1.10.287.70">
    <property type="match status" value="1"/>
</dbReference>
<evidence type="ECO:0000259" key="13">
    <source>
        <dbReference type="Pfam" id="PF00520"/>
    </source>
</evidence>
<dbReference type="Pfam" id="PF00520">
    <property type="entry name" value="Ion_trans"/>
    <property type="match status" value="1"/>
</dbReference>
<accession>A0A7R8D5E7</accession>
<keyword evidence="4 12" id="KW-0812">Transmembrane</keyword>
<dbReference type="OrthoDB" id="296522at2759"/>
<evidence type="ECO:0000256" key="11">
    <source>
        <dbReference type="ARBA" id="ARBA00023303"/>
    </source>
</evidence>
<keyword evidence="9" id="KW-0406">Ion transport</keyword>
<evidence type="ECO:0000256" key="3">
    <source>
        <dbReference type="ARBA" id="ARBA00022538"/>
    </source>
</evidence>
<proteinExistence type="predicted"/>
<evidence type="ECO:0000313" key="15">
    <source>
        <dbReference type="EMBL" id="CAF3033792.1"/>
    </source>
</evidence>
<evidence type="ECO:0000256" key="2">
    <source>
        <dbReference type="ARBA" id="ARBA00022448"/>
    </source>
</evidence>
<keyword evidence="8 12" id="KW-1133">Transmembrane helix</keyword>
<dbReference type="AlphaFoldDB" id="A0A7R8D5E7"/>
<keyword evidence="7" id="KW-0630">Potassium</keyword>
<keyword evidence="11" id="KW-0407">Ion channel</keyword>
<evidence type="ECO:0000259" key="14">
    <source>
        <dbReference type="Pfam" id="PF02214"/>
    </source>
</evidence>
<evidence type="ECO:0000256" key="4">
    <source>
        <dbReference type="ARBA" id="ARBA00022692"/>
    </source>
</evidence>
<dbReference type="SUPFAM" id="SSF54695">
    <property type="entry name" value="POZ domain"/>
    <property type="match status" value="1"/>
</dbReference>
<dbReference type="Pfam" id="PF02214">
    <property type="entry name" value="BTB_2"/>
    <property type="match status" value="1"/>
</dbReference>
<dbReference type="GO" id="GO:0008076">
    <property type="term" value="C:voltage-gated potassium channel complex"/>
    <property type="evidence" value="ECO:0007669"/>
    <property type="project" value="InterPro"/>
</dbReference>
<dbReference type="SUPFAM" id="SSF81324">
    <property type="entry name" value="Voltage-gated potassium channels"/>
    <property type="match status" value="1"/>
</dbReference>
<dbReference type="FunFam" id="1.10.287.70:FF:000028">
    <property type="entry name" value="potassium voltage-gated channel subfamily D member 3"/>
    <property type="match status" value="1"/>
</dbReference>